<dbReference type="Pfam" id="PF03168">
    <property type="entry name" value="LEA_2"/>
    <property type="match status" value="1"/>
</dbReference>
<dbReference type="PANTHER" id="PTHR31234">
    <property type="entry name" value="LATE EMBRYOGENESIS ABUNDANT (LEA) HYDROXYPROLINE-RICH GLYCOPROTEIN FAMILY"/>
    <property type="match status" value="1"/>
</dbReference>
<proteinExistence type="predicted"/>
<feature type="compositionally biased region" description="Polar residues" evidence="5">
    <location>
        <begin position="34"/>
        <end position="47"/>
    </location>
</feature>
<evidence type="ECO:0000256" key="6">
    <source>
        <dbReference type="SAM" id="Phobius"/>
    </source>
</evidence>
<feature type="domain" description="Late embryogenesis abundant protein LEA-2 subgroup" evidence="7">
    <location>
        <begin position="187"/>
        <end position="290"/>
    </location>
</feature>
<keyword evidence="3 6" id="KW-1133">Transmembrane helix</keyword>
<reference evidence="8 9" key="1">
    <citation type="journal article" date="2013" name="Front. Plant Sci.">
        <title>The Reference Genome of the Halophytic Plant Eutrema salsugineum.</title>
        <authorList>
            <person name="Yang R."/>
            <person name="Jarvis D.E."/>
            <person name="Chen H."/>
            <person name="Beilstein M.A."/>
            <person name="Grimwood J."/>
            <person name="Jenkins J."/>
            <person name="Shu S."/>
            <person name="Prochnik S."/>
            <person name="Xin M."/>
            <person name="Ma C."/>
            <person name="Schmutz J."/>
            <person name="Wing R.A."/>
            <person name="Mitchell-Olds T."/>
            <person name="Schumaker K.S."/>
            <person name="Wang X."/>
        </authorList>
    </citation>
    <scope>NUCLEOTIDE SEQUENCE [LARGE SCALE GENOMIC DNA]</scope>
</reference>
<dbReference type="STRING" id="72664.V4N8U3"/>
<name>V4N8U3_EUTSA</name>
<accession>V4N8U3</accession>
<organism evidence="8 9">
    <name type="scientific">Eutrema salsugineum</name>
    <name type="common">Saltwater cress</name>
    <name type="synonym">Sisymbrium salsugineum</name>
    <dbReference type="NCBI Taxonomy" id="72664"/>
    <lineage>
        <taxon>Eukaryota</taxon>
        <taxon>Viridiplantae</taxon>
        <taxon>Streptophyta</taxon>
        <taxon>Embryophyta</taxon>
        <taxon>Tracheophyta</taxon>
        <taxon>Spermatophyta</taxon>
        <taxon>Magnoliopsida</taxon>
        <taxon>eudicotyledons</taxon>
        <taxon>Gunneridae</taxon>
        <taxon>Pentapetalae</taxon>
        <taxon>rosids</taxon>
        <taxon>malvids</taxon>
        <taxon>Brassicales</taxon>
        <taxon>Brassicaceae</taxon>
        <taxon>Eutremeae</taxon>
        <taxon>Eutrema</taxon>
    </lineage>
</organism>
<evidence type="ECO:0000313" key="9">
    <source>
        <dbReference type="Proteomes" id="UP000030689"/>
    </source>
</evidence>
<dbReference type="OMA" id="VVTENCD"/>
<dbReference type="KEGG" id="eus:EUTSA_v10015699mg"/>
<dbReference type="AlphaFoldDB" id="V4N8U3"/>
<dbReference type="Proteomes" id="UP000030689">
    <property type="component" value="Unassembled WGS sequence"/>
</dbReference>
<dbReference type="PANTHER" id="PTHR31234:SF70">
    <property type="entry name" value="LATE EMBRYOGENESIS ABUNDANT PROTEIN LEA-2 SUBGROUP DOMAIN-CONTAINING PROTEIN"/>
    <property type="match status" value="1"/>
</dbReference>
<evidence type="ECO:0000259" key="7">
    <source>
        <dbReference type="Pfam" id="PF03168"/>
    </source>
</evidence>
<dbReference type="InterPro" id="IPR004864">
    <property type="entry name" value="LEA_2"/>
</dbReference>
<dbReference type="GO" id="GO:0005886">
    <property type="term" value="C:plasma membrane"/>
    <property type="evidence" value="ECO:0007669"/>
    <property type="project" value="TreeGrafter"/>
</dbReference>
<feature type="transmembrane region" description="Helical" evidence="6">
    <location>
        <begin position="128"/>
        <end position="154"/>
    </location>
</feature>
<evidence type="ECO:0000256" key="3">
    <source>
        <dbReference type="ARBA" id="ARBA00022989"/>
    </source>
</evidence>
<keyword evidence="2 6" id="KW-0812">Transmembrane</keyword>
<dbReference type="InterPro" id="IPR044839">
    <property type="entry name" value="NDR1-like"/>
</dbReference>
<dbReference type="GO" id="GO:0098542">
    <property type="term" value="P:defense response to other organism"/>
    <property type="evidence" value="ECO:0007669"/>
    <property type="project" value="InterPro"/>
</dbReference>
<dbReference type="EMBL" id="KI517464">
    <property type="protein sequence ID" value="ESQ42136.1"/>
    <property type="molecule type" value="Genomic_DNA"/>
</dbReference>
<feature type="region of interest" description="Disordered" evidence="5">
    <location>
        <begin position="1"/>
        <end position="58"/>
    </location>
</feature>
<evidence type="ECO:0000256" key="4">
    <source>
        <dbReference type="ARBA" id="ARBA00023136"/>
    </source>
</evidence>
<evidence type="ECO:0000256" key="2">
    <source>
        <dbReference type="ARBA" id="ARBA00022692"/>
    </source>
</evidence>
<gene>
    <name evidence="8" type="ORF">EUTSA_v10015699mg</name>
</gene>
<sequence>MAVETNDNIQKWPRNAGGFVTDKDDVSRTKHPSIDTNDNSIQRSPRSSGGFVSDKDVQRPKFVSFDTIDTASSRFSVESQRPKQPPPPGTYLVQLRKEEVFRVPPPENARRYEYLSRRKHNRSTFRRCFWSFLATLLVLLILAALVVGILFLIYRPHKPLFSVSGVSIAGINLTSPSSPISPVIKVKVRAKNVNARLGLIYGKGGAIELYYDGIKLGDGEFTAFEQPAENVTVTVTKLWGLRIQLASSSRKELMGLEKKGKVPFDLRIKAPVKFKVGAVTTWTMTVTVDCKLTLDKLTVSSTVITENCVTEELSLL</sequence>
<evidence type="ECO:0000313" key="8">
    <source>
        <dbReference type="EMBL" id="ESQ42136.1"/>
    </source>
</evidence>
<keyword evidence="9" id="KW-1185">Reference proteome</keyword>
<dbReference type="OrthoDB" id="1067652at2759"/>
<comment type="subcellular location">
    <subcellularLocation>
        <location evidence="1">Membrane</location>
        <topology evidence="1">Single-pass membrane protein</topology>
    </subcellularLocation>
</comment>
<evidence type="ECO:0000256" key="5">
    <source>
        <dbReference type="SAM" id="MobiDB-lite"/>
    </source>
</evidence>
<evidence type="ECO:0000256" key="1">
    <source>
        <dbReference type="ARBA" id="ARBA00004167"/>
    </source>
</evidence>
<protein>
    <recommendedName>
        <fullName evidence="7">Late embryogenesis abundant protein LEA-2 subgroup domain-containing protein</fullName>
    </recommendedName>
</protein>
<dbReference type="eggNOG" id="ENOG502QUZX">
    <property type="taxonomic scope" value="Eukaryota"/>
</dbReference>
<dbReference type="Gramene" id="ESQ42136">
    <property type="protein sequence ID" value="ESQ42136"/>
    <property type="gene ID" value="EUTSA_v10015699mg"/>
</dbReference>
<keyword evidence="4 6" id="KW-0472">Membrane</keyword>